<dbReference type="EMBL" id="BSOG01000006">
    <property type="protein sequence ID" value="GLR14853.1"/>
    <property type="molecule type" value="Genomic_DNA"/>
</dbReference>
<dbReference type="PRINTS" id="PR00081">
    <property type="entry name" value="GDHRDH"/>
</dbReference>
<dbReference type="InterPro" id="IPR057313">
    <property type="entry name" value="Maqu_2507-like"/>
</dbReference>
<dbReference type="Pfam" id="PF00106">
    <property type="entry name" value="adh_short"/>
    <property type="match status" value="1"/>
</dbReference>
<dbReference type="PANTHER" id="PTHR44196:SF1">
    <property type="entry name" value="DEHYDROGENASE_REDUCTASE SDR FAMILY MEMBER 7B"/>
    <property type="match status" value="1"/>
</dbReference>
<proteinExistence type="inferred from homology"/>
<dbReference type="PANTHER" id="PTHR44196">
    <property type="entry name" value="DEHYDROGENASE/REDUCTASE SDR FAMILY MEMBER 7B"/>
    <property type="match status" value="1"/>
</dbReference>
<protein>
    <submittedName>
        <fullName evidence="4">Short chain dehydrogenase</fullName>
    </submittedName>
</protein>
<name>A0ABQ5YLK1_9NEIS</name>
<evidence type="ECO:0000256" key="1">
    <source>
        <dbReference type="ARBA" id="ARBA00006484"/>
    </source>
</evidence>
<sequence>MTYFVTGATGFIGNNLVQTLLKKRKGKIYALVRKESLEKFDKIKERWGKDADRVIPVVGELGKTQLGVSKKDIAELKGKIKHFFHLAALYDLKATAEEQLEANVNGTRHAVEFAEAIEAGIFHHTSSIAAAGLYEGVFSEDMFEEAGKLNHPYFRTKHDSEAIVRRECKRPWRVYRPGIVVGSSKTGEIDKIDGPYYFFKVLQKMRKILPPWMPAIGIDGGRINLVPVDYVVEAMDHIAHLNGHNGGCFHLTDPDAKRVGEVLAIFAEAAHAPKLTVRLNPAIFGFVPSMIRQAISSLTPVRRVRDAVMRDLGLPPDIMNFVSYPTRFDSRQTQKLLAGTDIKIPALEDYAWKLWDYWERHLDPDLFIDRSLSGVSRGKNVLITGGSSGIGQASAMKLAAAGAHVIIVARDMEKLEATKKEIEACGGKCSVYSCDLSSLDAIDELARKVLDEHGHVDVLINNAGRSIRRAVENSYDRFHDFERTMQLNYFGSLRLTLALLPSMSTRKSGHVVNISSIGVLTNSPRFSAYVASKAALDAFTRCAASEFSDRGVYFTTINMPLVRTPMIAPTDIYKNMPFIISPDEAADMVAQAVIYKPVRVASGLGIFGQMIHALAPRVAQIIMNTAYRMFPDSSAAQGSKEGGRAQELSADQLAFMQIMKGIHL</sequence>
<dbReference type="RefSeq" id="WP_284197927.1">
    <property type="nucleotide sequence ID" value="NZ_BSOG01000006.1"/>
</dbReference>
<evidence type="ECO:0000256" key="2">
    <source>
        <dbReference type="ARBA" id="ARBA00023002"/>
    </source>
</evidence>
<dbReference type="CDD" id="cd05263">
    <property type="entry name" value="MupV_like_SDR_e"/>
    <property type="match status" value="1"/>
</dbReference>
<dbReference type="InterPro" id="IPR013120">
    <property type="entry name" value="FAR_NAD-bd"/>
</dbReference>
<dbReference type="Gene3D" id="3.40.50.720">
    <property type="entry name" value="NAD(P)-binding Rossmann-like Domain"/>
    <property type="match status" value="2"/>
</dbReference>
<dbReference type="Proteomes" id="UP001156706">
    <property type="component" value="Unassembled WGS sequence"/>
</dbReference>
<dbReference type="SMART" id="SM00822">
    <property type="entry name" value="PKS_KR"/>
    <property type="match status" value="1"/>
</dbReference>
<reference evidence="5" key="1">
    <citation type="journal article" date="2019" name="Int. J. Syst. Evol. Microbiol.">
        <title>The Global Catalogue of Microorganisms (GCM) 10K type strain sequencing project: providing services to taxonomists for standard genome sequencing and annotation.</title>
        <authorList>
            <consortium name="The Broad Institute Genomics Platform"/>
            <consortium name="The Broad Institute Genome Sequencing Center for Infectious Disease"/>
            <person name="Wu L."/>
            <person name="Ma J."/>
        </authorList>
    </citation>
    <scope>NUCLEOTIDE SEQUENCE [LARGE SCALE GENOMIC DNA]</scope>
    <source>
        <strain evidence="5">NBRC 110044</strain>
    </source>
</reference>
<dbReference type="InterPro" id="IPR002347">
    <property type="entry name" value="SDR_fam"/>
</dbReference>
<keyword evidence="2" id="KW-0560">Oxidoreductase</keyword>
<dbReference type="SUPFAM" id="SSF51735">
    <property type="entry name" value="NAD(P)-binding Rossmann-fold domains"/>
    <property type="match status" value="2"/>
</dbReference>
<dbReference type="PRINTS" id="PR00080">
    <property type="entry name" value="SDRFAMILY"/>
</dbReference>
<dbReference type="Pfam" id="PF07993">
    <property type="entry name" value="NAD_binding_4"/>
    <property type="match status" value="1"/>
</dbReference>
<dbReference type="InterPro" id="IPR036291">
    <property type="entry name" value="NAD(P)-bd_dom_sf"/>
</dbReference>
<comment type="similarity">
    <text evidence="1">Belongs to the short-chain dehydrogenases/reductases (SDR) family.</text>
</comment>
<gene>
    <name evidence="4" type="ORF">GCM10007907_36430</name>
</gene>
<dbReference type="PROSITE" id="PS00061">
    <property type="entry name" value="ADH_SHORT"/>
    <property type="match status" value="1"/>
</dbReference>
<organism evidence="4 5">
    <name type="scientific">Chitinimonas prasina</name>
    <dbReference type="NCBI Taxonomy" id="1434937"/>
    <lineage>
        <taxon>Bacteria</taxon>
        <taxon>Pseudomonadati</taxon>
        <taxon>Pseudomonadota</taxon>
        <taxon>Betaproteobacteria</taxon>
        <taxon>Neisseriales</taxon>
        <taxon>Chitinibacteraceae</taxon>
        <taxon>Chitinimonas</taxon>
    </lineage>
</organism>
<dbReference type="CDD" id="cd05233">
    <property type="entry name" value="SDR_c"/>
    <property type="match status" value="1"/>
</dbReference>
<dbReference type="NCBIfam" id="NF005539">
    <property type="entry name" value="PRK07201.1"/>
    <property type="match status" value="1"/>
</dbReference>
<dbReference type="InterPro" id="IPR020904">
    <property type="entry name" value="Sc_DH/Rdtase_CS"/>
</dbReference>
<evidence type="ECO:0000259" key="3">
    <source>
        <dbReference type="SMART" id="SM00822"/>
    </source>
</evidence>
<comment type="caution">
    <text evidence="4">The sequence shown here is derived from an EMBL/GenBank/DDBJ whole genome shotgun (WGS) entry which is preliminary data.</text>
</comment>
<evidence type="ECO:0000313" key="5">
    <source>
        <dbReference type="Proteomes" id="UP001156706"/>
    </source>
</evidence>
<evidence type="ECO:0000313" key="4">
    <source>
        <dbReference type="EMBL" id="GLR14853.1"/>
    </source>
</evidence>
<dbReference type="InterPro" id="IPR057326">
    <property type="entry name" value="KR_dom"/>
</dbReference>
<feature type="domain" description="Ketoreductase" evidence="3">
    <location>
        <begin position="379"/>
        <end position="565"/>
    </location>
</feature>
<keyword evidence="5" id="KW-1185">Reference proteome</keyword>
<accession>A0ABQ5YLK1</accession>